<protein>
    <submittedName>
        <fullName evidence="2">GNAT family N-acetyltransferase</fullName>
        <ecNumber evidence="2">2.3.-.-</ecNumber>
    </submittedName>
</protein>
<dbReference type="InterPro" id="IPR016181">
    <property type="entry name" value="Acyl_CoA_acyltransferase"/>
</dbReference>
<reference evidence="2" key="1">
    <citation type="submission" date="2024-07" db="EMBL/GenBank/DDBJ databases">
        <authorList>
            <person name="Li J."/>
            <person name="Wei H."/>
            <person name="Ma J."/>
        </authorList>
    </citation>
    <scope>NUCLEOTIDE SEQUENCE</scope>
    <source>
        <strain evidence="2">AMU7</strain>
    </source>
</reference>
<dbReference type="PROSITE" id="PS51186">
    <property type="entry name" value="GNAT"/>
    <property type="match status" value="1"/>
</dbReference>
<gene>
    <name evidence="2" type="ORF">ABQM86_09090</name>
</gene>
<evidence type="ECO:0000259" key="1">
    <source>
        <dbReference type="PROSITE" id="PS51186"/>
    </source>
</evidence>
<keyword evidence="2" id="KW-0808">Transferase</keyword>
<evidence type="ECO:0000313" key="2">
    <source>
        <dbReference type="EMBL" id="XDV73294.1"/>
    </source>
</evidence>
<organism evidence="2">
    <name type="scientific">Paenarthrobacter sp. AMU7</name>
    <dbReference type="NCBI Taxonomy" id="3162492"/>
    <lineage>
        <taxon>Bacteria</taxon>
        <taxon>Bacillati</taxon>
        <taxon>Actinomycetota</taxon>
        <taxon>Actinomycetes</taxon>
        <taxon>Micrococcales</taxon>
        <taxon>Micrococcaceae</taxon>
        <taxon>Paenarthrobacter</taxon>
    </lineage>
</organism>
<dbReference type="AlphaFoldDB" id="A0AB39YSB8"/>
<feature type="domain" description="N-acetyltransferase" evidence="1">
    <location>
        <begin position="25"/>
        <end position="189"/>
    </location>
</feature>
<dbReference type="SUPFAM" id="SSF55729">
    <property type="entry name" value="Acyl-CoA N-acyltransferases (Nat)"/>
    <property type="match status" value="1"/>
</dbReference>
<dbReference type="Gene3D" id="3.40.630.30">
    <property type="match status" value="1"/>
</dbReference>
<dbReference type="RefSeq" id="WP_207597137.1">
    <property type="nucleotide sequence ID" value="NZ_CP165735.1"/>
</dbReference>
<dbReference type="InterPro" id="IPR000182">
    <property type="entry name" value="GNAT_dom"/>
</dbReference>
<proteinExistence type="predicted"/>
<name>A0AB39YSB8_9MICC</name>
<dbReference type="Pfam" id="PF13302">
    <property type="entry name" value="Acetyltransf_3"/>
    <property type="match status" value="1"/>
</dbReference>
<dbReference type="GO" id="GO:0016747">
    <property type="term" value="F:acyltransferase activity, transferring groups other than amino-acyl groups"/>
    <property type="evidence" value="ECO:0007669"/>
    <property type="project" value="InterPro"/>
</dbReference>
<accession>A0AB39YSB8</accession>
<keyword evidence="2" id="KW-0012">Acyltransferase</keyword>
<dbReference type="EC" id="2.3.-.-" evidence="2"/>
<sequence length="189" mass="20317">MLEYDSKDQFSSANDHSDVGDVWLIPLKCLDDDARAIHLGAVATLSVEERQREFVGDPLRMMLLGMEEESRLPYVIESGGLAVGVLTLQYGAAELAGWSDDDSAWLLRGFLIDSGSQGRGLGTRAARAATQEAWKLTTRLGGGQTGVVLSVNERNPAGQAAYAKAGFVDAGRYLGGSSGPQRTMYRAFE</sequence>
<dbReference type="EMBL" id="CP165735">
    <property type="protein sequence ID" value="XDV73294.1"/>
    <property type="molecule type" value="Genomic_DNA"/>
</dbReference>